<dbReference type="OrthoDB" id="3356905at2759"/>
<feature type="domain" description="SMP-LTD" evidence="9">
    <location>
        <begin position="1"/>
        <end position="60"/>
    </location>
</feature>
<dbReference type="Proteomes" id="UP000193642">
    <property type="component" value="Unassembled WGS sequence"/>
</dbReference>
<comment type="subcellular location">
    <subcellularLocation>
        <location evidence="1">Membrane</location>
    </subcellularLocation>
</comment>
<gene>
    <name evidence="10" type="ORF">BCR33DRAFT_721753</name>
</gene>
<keyword evidence="2" id="KW-0813">Transport</keyword>
<keyword evidence="11" id="KW-1185">Reference proteome</keyword>
<dbReference type="GO" id="GO:0032865">
    <property type="term" value="C:ERMES complex"/>
    <property type="evidence" value="ECO:0007669"/>
    <property type="project" value="InterPro"/>
</dbReference>
<dbReference type="InterPro" id="IPR031468">
    <property type="entry name" value="SMP_LBD"/>
</dbReference>
<evidence type="ECO:0000256" key="7">
    <source>
        <dbReference type="ARBA" id="ARBA00023128"/>
    </source>
</evidence>
<dbReference type="PANTHER" id="PTHR28204:SF1">
    <property type="entry name" value="MITOCHONDRIAL DISTRIBUTION AND MORPHOLOGY PROTEIN 12"/>
    <property type="match status" value="1"/>
</dbReference>
<feature type="non-terminal residue" evidence="10">
    <location>
        <position position="79"/>
    </location>
</feature>
<keyword evidence="8" id="KW-0472">Membrane</keyword>
<sequence>MGDNRGLFNDIHIDSEIGDKDRQQGVLKNVGKIEKFILLQIQTLISEHLVYPNYHCLSLISNDEEYEENDAPSSEIQQS</sequence>
<keyword evidence="3" id="KW-1000">Mitochondrion outer membrane</keyword>
<evidence type="ECO:0000256" key="4">
    <source>
        <dbReference type="ARBA" id="ARBA00022824"/>
    </source>
</evidence>
<dbReference type="GO" id="GO:0008289">
    <property type="term" value="F:lipid binding"/>
    <property type="evidence" value="ECO:0007669"/>
    <property type="project" value="UniProtKB-KW"/>
</dbReference>
<dbReference type="InterPro" id="IPR027532">
    <property type="entry name" value="Mdm12"/>
</dbReference>
<evidence type="ECO:0000259" key="9">
    <source>
        <dbReference type="PROSITE" id="PS51847"/>
    </source>
</evidence>
<keyword evidence="5" id="KW-0445">Lipid transport</keyword>
<evidence type="ECO:0000256" key="3">
    <source>
        <dbReference type="ARBA" id="ARBA00022787"/>
    </source>
</evidence>
<reference evidence="10 11" key="1">
    <citation type="submission" date="2016-07" db="EMBL/GenBank/DDBJ databases">
        <title>Pervasive Adenine N6-methylation of Active Genes in Fungi.</title>
        <authorList>
            <consortium name="DOE Joint Genome Institute"/>
            <person name="Mondo S.J."/>
            <person name="Dannebaum R.O."/>
            <person name="Kuo R.C."/>
            <person name="Labutti K."/>
            <person name="Haridas S."/>
            <person name="Kuo A."/>
            <person name="Salamov A."/>
            <person name="Ahrendt S.R."/>
            <person name="Lipzen A."/>
            <person name="Sullivan W."/>
            <person name="Andreopoulos W.B."/>
            <person name="Clum A."/>
            <person name="Lindquist E."/>
            <person name="Daum C."/>
            <person name="Ramamoorthy G.K."/>
            <person name="Gryganskyi A."/>
            <person name="Culley D."/>
            <person name="Magnuson J.K."/>
            <person name="James T.Y."/>
            <person name="O'Malley M.A."/>
            <person name="Stajich J.E."/>
            <person name="Spatafora J.W."/>
            <person name="Visel A."/>
            <person name="Grigoriev I.V."/>
        </authorList>
    </citation>
    <scope>NUCLEOTIDE SEQUENCE [LARGE SCALE GENOMIC DNA]</scope>
    <source>
        <strain evidence="10 11">JEL800</strain>
    </source>
</reference>
<name>A0A1Y2BQB6_9FUNG</name>
<keyword evidence="7" id="KW-0496">Mitochondrion</keyword>
<organism evidence="10 11">
    <name type="scientific">Rhizoclosmatium globosum</name>
    <dbReference type="NCBI Taxonomy" id="329046"/>
    <lineage>
        <taxon>Eukaryota</taxon>
        <taxon>Fungi</taxon>
        <taxon>Fungi incertae sedis</taxon>
        <taxon>Chytridiomycota</taxon>
        <taxon>Chytridiomycota incertae sedis</taxon>
        <taxon>Chytridiomycetes</taxon>
        <taxon>Chytridiales</taxon>
        <taxon>Chytriomycetaceae</taxon>
        <taxon>Rhizoclosmatium</taxon>
    </lineage>
</organism>
<evidence type="ECO:0000256" key="8">
    <source>
        <dbReference type="ARBA" id="ARBA00023136"/>
    </source>
</evidence>
<accession>A0A1Y2BQB6</accession>
<evidence type="ECO:0000256" key="2">
    <source>
        <dbReference type="ARBA" id="ARBA00022448"/>
    </source>
</evidence>
<evidence type="ECO:0000313" key="11">
    <source>
        <dbReference type="Proteomes" id="UP000193642"/>
    </source>
</evidence>
<protein>
    <recommendedName>
        <fullName evidence="9">SMP-LTD domain-containing protein</fullName>
    </recommendedName>
</protein>
<dbReference type="Pfam" id="PF26544">
    <property type="entry name" value="Mdm12"/>
    <property type="match status" value="1"/>
</dbReference>
<dbReference type="PROSITE" id="PS51847">
    <property type="entry name" value="SMP"/>
    <property type="match status" value="1"/>
</dbReference>
<dbReference type="GO" id="GO:1990456">
    <property type="term" value="P:mitochondrion-endoplasmic reticulum membrane tethering"/>
    <property type="evidence" value="ECO:0007669"/>
    <property type="project" value="TreeGrafter"/>
</dbReference>
<evidence type="ECO:0000256" key="6">
    <source>
        <dbReference type="ARBA" id="ARBA00023121"/>
    </source>
</evidence>
<evidence type="ECO:0000256" key="5">
    <source>
        <dbReference type="ARBA" id="ARBA00023055"/>
    </source>
</evidence>
<keyword evidence="6" id="KW-0446">Lipid-binding</keyword>
<proteinExistence type="predicted"/>
<dbReference type="EMBL" id="MCGO01000053">
    <property type="protein sequence ID" value="ORY36817.1"/>
    <property type="molecule type" value="Genomic_DNA"/>
</dbReference>
<keyword evidence="4" id="KW-0256">Endoplasmic reticulum</keyword>
<comment type="caution">
    <text evidence="10">The sequence shown here is derived from an EMBL/GenBank/DDBJ whole genome shotgun (WGS) entry which is preliminary data.</text>
</comment>
<evidence type="ECO:0000256" key="1">
    <source>
        <dbReference type="ARBA" id="ARBA00004370"/>
    </source>
</evidence>
<evidence type="ECO:0000313" key="10">
    <source>
        <dbReference type="EMBL" id="ORY36817.1"/>
    </source>
</evidence>
<dbReference type="PANTHER" id="PTHR28204">
    <property type="entry name" value="MITOCHONDRIAL DISTRIBUTION AND MORPHOLOGY PROTEIN 12"/>
    <property type="match status" value="1"/>
</dbReference>
<dbReference type="GO" id="GO:0015914">
    <property type="term" value="P:phospholipid transport"/>
    <property type="evidence" value="ECO:0007669"/>
    <property type="project" value="TreeGrafter"/>
</dbReference>
<dbReference type="AlphaFoldDB" id="A0A1Y2BQB6"/>
<dbReference type="GO" id="GO:0007005">
    <property type="term" value="P:mitochondrion organization"/>
    <property type="evidence" value="ECO:0007669"/>
    <property type="project" value="InterPro"/>
</dbReference>